<feature type="compositionally biased region" description="Gly residues" evidence="1">
    <location>
        <begin position="45"/>
        <end position="63"/>
    </location>
</feature>
<feature type="region of interest" description="Disordered" evidence="1">
    <location>
        <begin position="135"/>
        <end position="167"/>
    </location>
</feature>
<dbReference type="Proteomes" id="UP000429607">
    <property type="component" value="Unassembled WGS sequence"/>
</dbReference>
<protein>
    <recommendedName>
        <fullName evidence="4">CCHC-type domain-containing protein</fullName>
    </recommendedName>
</protein>
<accession>A0A6A3IM35</accession>
<feature type="compositionally biased region" description="Polar residues" evidence="1">
    <location>
        <begin position="155"/>
        <end position="167"/>
    </location>
</feature>
<proteinExistence type="predicted"/>
<feature type="region of interest" description="Disordered" evidence="1">
    <location>
        <begin position="452"/>
        <end position="525"/>
    </location>
</feature>
<feature type="compositionally biased region" description="Basic and acidic residues" evidence="1">
    <location>
        <begin position="569"/>
        <end position="586"/>
    </location>
</feature>
<dbReference type="EMBL" id="QXFV01002842">
    <property type="protein sequence ID" value="KAE8982742.1"/>
    <property type="molecule type" value="Genomic_DNA"/>
</dbReference>
<evidence type="ECO:0008006" key="4">
    <source>
        <dbReference type="Google" id="ProtNLM"/>
    </source>
</evidence>
<name>A0A6A3IM35_9STRA</name>
<feature type="compositionally biased region" description="Polar residues" evidence="1">
    <location>
        <begin position="1"/>
        <end position="21"/>
    </location>
</feature>
<gene>
    <name evidence="2" type="ORF">PR001_g23638</name>
</gene>
<feature type="region of interest" description="Disordered" evidence="1">
    <location>
        <begin position="1"/>
        <end position="105"/>
    </location>
</feature>
<evidence type="ECO:0000313" key="3">
    <source>
        <dbReference type="Proteomes" id="UP000429607"/>
    </source>
</evidence>
<dbReference type="AlphaFoldDB" id="A0A6A3IM35"/>
<evidence type="ECO:0000313" key="2">
    <source>
        <dbReference type="EMBL" id="KAE8982742.1"/>
    </source>
</evidence>
<feature type="compositionally biased region" description="Polar residues" evidence="1">
    <location>
        <begin position="590"/>
        <end position="602"/>
    </location>
</feature>
<reference evidence="2 3" key="1">
    <citation type="submission" date="2018-09" db="EMBL/GenBank/DDBJ databases">
        <title>Genomic investigation of the strawberry pathogen Phytophthora fragariae indicates pathogenicity is determined by transcriptional variation in three key races.</title>
        <authorList>
            <person name="Adams T.M."/>
            <person name="Armitage A.D."/>
            <person name="Sobczyk M.K."/>
            <person name="Bates H.J."/>
            <person name="Dunwell J.M."/>
            <person name="Nellist C.F."/>
            <person name="Harrison R.J."/>
        </authorList>
    </citation>
    <scope>NUCLEOTIDE SEQUENCE [LARGE SCALE GENOMIC DNA]</scope>
    <source>
        <strain evidence="2 3">SCRP249</strain>
    </source>
</reference>
<sequence>MVTTRSDATNTTNLAADNVSTRRGNGGQRRLGGRGSGQESERGHGPGAVTGNAGRGRGGGYRGRTGARGQRPGDGGSSGDGCSSGDDSDSDYTAERDSSHENSFEDELDDLIDESDDSEQLTPVWMVAARAAGWVPTAPPGNTNPPRPARPTRPVTSSIARSGQSRTMTAAQKKRLLKDMDIPDYFPYPDMPVETWIGAVEGILEELGDIADDGGPVFKPNQLFNAIGSKVKTPGGVRWYNNLRITVRNEDKTPELLFEQLRERFGRPDTDVRVRIRLGDRCWQPGERYHDYAGQLRRMAEGSRVGDNELMEYFLDGIDLATRNIVRLRGPRTLADAARMATENGVEEWNVARGMQMLGRQWPMLPHPEPLIAAAASAAVSAYDENRNTASSYTHGQSIFGTTRADAAPYGAGPNAPVLSNPIGVYNYWTGRYEPPPNHTYTHVLWVSSSAPVAERPGARKQETAQPEPKPEPDTRQQSNGGGGGRGNRGKRTRAFVAQSQQSERWNDERSESQQHLGQPRSYASEVSSRYLDEAGRLIGYACGAEGHTARHCPDPEARALIGAKLRRVEARRLQQSSKDEQEEKAPPAQSKQPQSGNVNRS</sequence>
<feature type="region of interest" description="Disordered" evidence="1">
    <location>
        <begin position="569"/>
        <end position="602"/>
    </location>
</feature>
<feature type="compositionally biased region" description="Basic and acidic residues" evidence="1">
    <location>
        <begin position="93"/>
        <end position="103"/>
    </location>
</feature>
<feature type="compositionally biased region" description="Basic and acidic residues" evidence="1">
    <location>
        <begin position="457"/>
        <end position="475"/>
    </location>
</feature>
<organism evidence="2 3">
    <name type="scientific">Phytophthora rubi</name>
    <dbReference type="NCBI Taxonomy" id="129364"/>
    <lineage>
        <taxon>Eukaryota</taxon>
        <taxon>Sar</taxon>
        <taxon>Stramenopiles</taxon>
        <taxon>Oomycota</taxon>
        <taxon>Peronosporomycetes</taxon>
        <taxon>Peronosporales</taxon>
        <taxon>Peronosporaceae</taxon>
        <taxon>Phytophthora</taxon>
    </lineage>
</organism>
<evidence type="ECO:0000256" key="1">
    <source>
        <dbReference type="SAM" id="MobiDB-lite"/>
    </source>
</evidence>
<feature type="compositionally biased region" description="Pro residues" evidence="1">
    <location>
        <begin position="137"/>
        <end position="151"/>
    </location>
</feature>
<comment type="caution">
    <text evidence="2">The sequence shown here is derived from an EMBL/GenBank/DDBJ whole genome shotgun (WGS) entry which is preliminary data.</text>
</comment>
<feature type="compositionally biased region" description="Gly residues" evidence="1">
    <location>
        <begin position="24"/>
        <end position="36"/>
    </location>
</feature>